<evidence type="ECO:0000313" key="4">
    <source>
        <dbReference type="Proteomes" id="UP000285530"/>
    </source>
</evidence>
<reference evidence="3 4" key="1">
    <citation type="submission" date="2018-09" db="EMBL/GenBank/DDBJ databases">
        <title>Paracoccus onubensis nov. sp. a moderate halophilic bacterium isolated from Gruta de las Maravillas (Aracena, Spain).</title>
        <authorList>
            <person name="Jurado V."/>
            <person name="Gutierrez-Patricio S."/>
            <person name="Gonzalez-Pimentel J.L."/>
            <person name="Laiz L."/>
            <person name="Saiz-Jimenez C."/>
        </authorList>
    </citation>
    <scope>NUCLEOTIDE SEQUENCE [LARGE SCALE GENOMIC DNA]</scope>
    <source>
        <strain evidence="3 4">DSM 19484</strain>
    </source>
</reference>
<sequence>MPTIFHSPDSRSDGVMTLLRLMGVADDYEIREVTIPRQDGSGARDPANPHPEGKVPYLVDGADHVRERGAIMLWLTDRHDSPLGRPVGHPQRGRYLSWLFHYQGVMEPVMILDWVGIAHPAIQASLRDMPTAMAQLEAALAQGPFLLGQEFSAADILCSGVFLWFGDQMELSPAVRDWAARCGARMAD</sequence>
<dbReference type="EMBL" id="QZEV01000009">
    <property type="protein sequence ID" value="RJL06424.1"/>
    <property type="molecule type" value="Genomic_DNA"/>
</dbReference>
<feature type="domain" description="GST N-terminal" evidence="2">
    <location>
        <begin position="1"/>
        <end position="83"/>
    </location>
</feature>
<dbReference type="PROSITE" id="PS50404">
    <property type="entry name" value="GST_NTER"/>
    <property type="match status" value="1"/>
</dbReference>
<dbReference type="CDD" id="cd03207">
    <property type="entry name" value="GST_C_8"/>
    <property type="match status" value="1"/>
</dbReference>
<organism evidence="3 4">
    <name type="scientific">Paracoccus aestuarii</name>
    <dbReference type="NCBI Taxonomy" id="453842"/>
    <lineage>
        <taxon>Bacteria</taxon>
        <taxon>Pseudomonadati</taxon>
        <taxon>Pseudomonadota</taxon>
        <taxon>Alphaproteobacteria</taxon>
        <taxon>Rhodobacterales</taxon>
        <taxon>Paracoccaceae</taxon>
        <taxon>Paracoccus</taxon>
    </lineage>
</organism>
<evidence type="ECO:0000259" key="2">
    <source>
        <dbReference type="PROSITE" id="PS50404"/>
    </source>
</evidence>
<name>A0A419A0K2_9RHOB</name>
<dbReference type="OrthoDB" id="5740960at2"/>
<dbReference type="GO" id="GO:0016740">
    <property type="term" value="F:transferase activity"/>
    <property type="evidence" value="ECO:0007669"/>
    <property type="project" value="UniProtKB-KW"/>
</dbReference>
<dbReference type="SUPFAM" id="SSF47616">
    <property type="entry name" value="GST C-terminal domain-like"/>
    <property type="match status" value="1"/>
</dbReference>
<dbReference type="Pfam" id="PF13417">
    <property type="entry name" value="GST_N_3"/>
    <property type="match status" value="1"/>
</dbReference>
<protein>
    <submittedName>
        <fullName evidence="3">Glutathione S-transferase family protein</fullName>
    </submittedName>
</protein>
<dbReference type="InterPro" id="IPR004045">
    <property type="entry name" value="Glutathione_S-Trfase_N"/>
</dbReference>
<dbReference type="SUPFAM" id="SSF52833">
    <property type="entry name" value="Thioredoxin-like"/>
    <property type="match status" value="1"/>
</dbReference>
<evidence type="ECO:0000256" key="1">
    <source>
        <dbReference type="SAM" id="MobiDB-lite"/>
    </source>
</evidence>
<dbReference type="PANTHER" id="PTHR44051:SF21">
    <property type="entry name" value="GLUTATHIONE S-TRANSFERASE FAMILY PROTEIN"/>
    <property type="match status" value="1"/>
</dbReference>
<dbReference type="Gene3D" id="3.40.30.10">
    <property type="entry name" value="Glutaredoxin"/>
    <property type="match status" value="1"/>
</dbReference>
<accession>A0A419A0K2</accession>
<dbReference type="InterPro" id="IPR036282">
    <property type="entry name" value="Glutathione-S-Trfase_C_sf"/>
</dbReference>
<dbReference type="RefSeq" id="WP_119885258.1">
    <property type="nucleotide sequence ID" value="NZ_CP067169.1"/>
</dbReference>
<dbReference type="Gene3D" id="1.20.1050.10">
    <property type="match status" value="1"/>
</dbReference>
<comment type="caution">
    <text evidence="3">The sequence shown here is derived from an EMBL/GenBank/DDBJ whole genome shotgun (WGS) entry which is preliminary data.</text>
</comment>
<feature type="region of interest" description="Disordered" evidence="1">
    <location>
        <begin position="34"/>
        <end position="54"/>
    </location>
</feature>
<proteinExistence type="predicted"/>
<gene>
    <name evidence="3" type="ORF">D3P06_03640</name>
</gene>
<evidence type="ECO:0000313" key="3">
    <source>
        <dbReference type="EMBL" id="RJL06424.1"/>
    </source>
</evidence>
<keyword evidence="4" id="KW-1185">Reference proteome</keyword>
<dbReference type="Pfam" id="PF13410">
    <property type="entry name" value="GST_C_2"/>
    <property type="match status" value="1"/>
</dbReference>
<dbReference type="AlphaFoldDB" id="A0A419A0K2"/>
<dbReference type="InterPro" id="IPR036249">
    <property type="entry name" value="Thioredoxin-like_sf"/>
</dbReference>
<keyword evidence="3" id="KW-0808">Transferase</keyword>
<dbReference type="PANTHER" id="PTHR44051">
    <property type="entry name" value="GLUTATHIONE S-TRANSFERASE-RELATED"/>
    <property type="match status" value="1"/>
</dbReference>
<dbReference type="Proteomes" id="UP000285530">
    <property type="component" value="Unassembled WGS sequence"/>
</dbReference>